<dbReference type="VEuPathDB" id="FungiDB:ATCC64974_77880"/>
<feature type="domain" description="F-box" evidence="1">
    <location>
        <begin position="1"/>
        <end position="49"/>
    </location>
</feature>
<proteinExistence type="predicted"/>
<dbReference type="VEuPathDB" id="FungiDB:M747DRAFT_369872"/>
<protein>
    <submittedName>
        <fullName evidence="2">Unnamed protein product</fullName>
    </submittedName>
</protein>
<dbReference type="InterPro" id="IPR036047">
    <property type="entry name" value="F-box-like_dom_sf"/>
</dbReference>
<dbReference type="PANTHER" id="PTHR41677">
    <property type="entry name" value="YALI0B19030P"/>
    <property type="match status" value="1"/>
</dbReference>
<evidence type="ECO:0000313" key="2">
    <source>
        <dbReference type="EMBL" id="GAQ46351.1"/>
    </source>
</evidence>
<dbReference type="CDD" id="cd09917">
    <property type="entry name" value="F-box_SF"/>
    <property type="match status" value="1"/>
</dbReference>
<dbReference type="PANTHER" id="PTHR41677:SF1">
    <property type="entry name" value="FE2OG DIOXYGENASE DOMAIN-CONTAINING PROTEIN"/>
    <property type="match status" value="1"/>
</dbReference>
<dbReference type="AlphaFoldDB" id="A0A100IS54"/>
<organism evidence="2 3">
    <name type="scientific">Aspergillus niger</name>
    <dbReference type="NCBI Taxonomy" id="5061"/>
    <lineage>
        <taxon>Eukaryota</taxon>
        <taxon>Fungi</taxon>
        <taxon>Dikarya</taxon>
        <taxon>Ascomycota</taxon>
        <taxon>Pezizomycotina</taxon>
        <taxon>Eurotiomycetes</taxon>
        <taxon>Eurotiomycetidae</taxon>
        <taxon>Eurotiales</taxon>
        <taxon>Aspergillaceae</taxon>
        <taxon>Aspergillus</taxon>
        <taxon>Aspergillus subgen. Circumdati</taxon>
    </lineage>
</organism>
<dbReference type="Pfam" id="PF12937">
    <property type="entry name" value="F-box-like"/>
    <property type="match status" value="1"/>
</dbReference>
<sequence length="913" mass="104783">MSISSLPLEILTHICEYLEPQEWGALRITCHQMHRNTLEAYATRFFKSLSLVLTREGLDHLQEVAASETLRRWVQEIWIIPNLFEGWPQKDKETYKYLGLAGRRQRRILRMMRGEKEEPTSTNAEAELDALFTAYEVTLAEHRAILGSELFGALETYLPRLENVTTVGLRSYPIEYLLLKSDYRSFRCLGLRELKKFNTDDIRVHLTGASFRKGMLSIALGLAASQALHAIIKSNRKLQSLHTDLTSLHMCIRIKDQEEDIFDEDTFKRLLDILVTVAPKLKSLTFGQWNPWEELSPVYFQDLSEKIRFSQLEEVHLHWIEVTVDTLRKFLHTAAPILKRLRMSMVSLTDPIIAARDPGPITEERSSWGSSLSTAVTNEIRQLWMRAFEFLADNLKLQFVQLSKLGYRGREIKLQDDLYMERGQPDAPPDSCTQPSIDPRDIYSDPTGGHLTLPPQHIMAMKNLLSLLGPWTGSPVQDSANEEVFDPKVHLNHVPPENKFTLQDLGLKQSATASPIAGTSPFPLLSPKGVRAYRKALFQQDVLDKCASSPFPGTLVLRDTVKHSQFIKDFWTHSETMKIVSEACGVPLDIVMPTEIGHTNIQVEGTTISEMCSNLKVKPSVEKVDLTPEERSYDPLKDKSSIIPWHYDSYPYVCVLMLSETEGMVGGETYIRKGNGEAQKIEGPQIGHALMLQGGEVEHLAARAKGVRERISTITSYRSKMPNVYDSSYLTNVRPYANLDSLYPEWIQYRLRKLRDEITQYLDTAENQPGSSFQQQEAQNLIDQQIEYLQRTSRQMVSSEYQKQILEKYGKAAYYDVIRIWETVQSLPEFEKCASSVDQDRGWMPHSIYWVDLQKSIETIRMGKPLHSSSGNYLWTKTRKYYMGDELLRQGLNEIFLDWLGSLGLWDLYCRRY</sequence>
<dbReference type="VEuPathDB" id="FungiDB:An04g01840"/>
<dbReference type="VEuPathDB" id="FungiDB:ASPNIDRAFT2_1137125"/>
<name>A0A100IS54_ASPNG</name>
<dbReference type="EMBL" id="BCMY01000020">
    <property type="protein sequence ID" value="GAQ46351.1"/>
    <property type="molecule type" value="Genomic_DNA"/>
</dbReference>
<dbReference type="VEuPathDB" id="FungiDB:ASPNIDRAFT2_1177409"/>
<dbReference type="Proteomes" id="UP000068243">
    <property type="component" value="Unassembled WGS sequence"/>
</dbReference>
<dbReference type="VEuPathDB" id="FungiDB:An16g06250"/>
<evidence type="ECO:0000313" key="3">
    <source>
        <dbReference type="Proteomes" id="UP000068243"/>
    </source>
</evidence>
<dbReference type="VEuPathDB" id="FungiDB:M747DRAFT_294821"/>
<reference evidence="3" key="1">
    <citation type="journal article" date="2016" name="Genome Announc.">
        <title>Draft genome sequence of Aspergillus niger strain An76.</title>
        <authorList>
            <person name="Gong W."/>
            <person name="Cheng Z."/>
            <person name="Zhang H."/>
            <person name="Liu L."/>
            <person name="Gao P."/>
            <person name="Wang L."/>
        </authorList>
    </citation>
    <scope>NUCLEOTIDE SEQUENCE [LARGE SCALE GENOMIC DNA]</scope>
    <source>
        <strain evidence="3">An76</strain>
    </source>
</reference>
<comment type="caution">
    <text evidence="2">The sequence shown here is derived from an EMBL/GenBank/DDBJ whole genome shotgun (WGS) entry which is preliminary data.</text>
</comment>
<dbReference type="SUPFAM" id="SSF81383">
    <property type="entry name" value="F-box domain"/>
    <property type="match status" value="1"/>
</dbReference>
<dbReference type="OrthoDB" id="10256055at2759"/>
<dbReference type="PROSITE" id="PS50181">
    <property type="entry name" value="FBOX"/>
    <property type="match status" value="1"/>
</dbReference>
<dbReference type="InterPro" id="IPR001810">
    <property type="entry name" value="F-box_dom"/>
</dbReference>
<dbReference type="VEuPathDB" id="FungiDB:ATCC64974_68340"/>
<accession>A0A100IS54</accession>
<evidence type="ECO:0000259" key="1">
    <source>
        <dbReference type="PROSITE" id="PS50181"/>
    </source>
</evidence>
<gene>
    <name evidence="2" type="ORF">ABL_09012</name>
</gene>